<name>A0A344UU95_9ACTN</name>
<dbReference type="AlphaFoldDB" id="A0A344UU95"/>
<proteinExistence type="predicted"/>
<protein>
    <recommendedName>
        <fullName evidence="3">DNA-binding protein</fullName>
    </recommendedName>
</protein>
<evidence type="ECO:0000313" key="1">
    <source>
        <dbReference type="EMBL" id="AXE38843.1"/>
    </source>
</evidence>
<reference evidence="1 2" key="1">
    <citation type="submission" date="2017-12" db="EMBL/GenBank/DDBJ databases">
        <title>The whole genome sequence of the Acidipropionibacterium virtanenii sp. nov. type strain JS278.</title>
        <authorList>
            <person name="Laine P."/>
            <person name="Deptula P."/>
            <person name="Varmanen P."/>
            <person name="Auvinen P."/>
        </authorList>
    </citation>
    <scope>NUCLEOTIDE SEQUENCE [LARGE SCALE GENOMIC DNA]</scope>
    <source>
        <strain evidence="1 2">JS278</strain>
    </source>
</reference>
<evidence type="ECO:0008006" key="3">
    <source>
        <dbReference type="Google" id="ProtNLM"/>
    </source>
</evidence>
<dbReference type="Proteomes" id="UP000251995">
    <property type="component" value="Chromosome"/>
</dbReference>
<organism evidence="1 2">
    <name type="scientific">Acidipropionibacterium virtanenii</name>
    <dbReference type="NCBI Taxonomy" id="2057246"/>
    <lineage>
        <taxon>Bacteria</taxon>
        <taxon>Bacillati</taxon>
        <taxon>Actinomycetota</taxon>
        <taxon>Actinomycetes</taxon>
        <taxon>Propionibacteriales</taxon>
        <taxon>Propionibacteriaceae</taxon>
        <taxon>Acidipropionibacterium</taxon>
    </lineage>
</organism>
<dbReference type="KEGG" id="acij:JS278_01680"/>
<dbReference type="EMBL" id="CP025198">
    <property type="protein sequence ID" value="AXE38843.1"/>
    <property type="molecule type" value="Genomic_DNA"/>
</dbReference>
<sequence length="66" mass="7227">MTADPQFPRSLGKVALRALAEQGITGYAQLAEWSERELSAIHGVGPKAIRILRDELAARGMKLHDD</sequence>
<dbReference type="SUPFAM" id="SSF47789">
    <property type="entry name" value="C-terminal domain of RNA polymerase alpha subunit"/>
    <property type="match status" value="1"/>
</dbReference>
<keyword evidence="2" id="KW-1185">Reference proteome</keyword>
<accession>A0A344UU95</accession>
<gene>
    <name evidence="1" type="ORF">JS278_01680</name>
</gene>
<dbReference type="Gene3D" id="1.10.150.20">
    <property type="entry name" value="5' to 3' exonuclease, C-terminal subdomain"/>
    <property type="match status" value="1"/>
</dbReference>
<dbReference type="OrthoDB" id="121143at2"/>
<dbReference type="RefSeq" id="WP_114044788.1">
    <property type="nucleotide sequence ID" value="NZ_CP025198.1"/>
</dbReference>
<evidence type="ECO:0000313" key="2">
    <source>
        <dbReference type="Proteomes" id="UP000251995"/>
    </source>
</evidence>